<dbReference type="EC" id="3.2.1.20" evidence="3"/>
<comment type="similarity">
    <text evidence="2 4">Belongs to the glycosyl hydrolase 31 family.</text>
</comment>
<keyword evidence="10" id="KW-1185">Reference proteome</keyword>
<evidence type="ECO:0000256" key="4">
    <source>
        <dbReference type="RuleBase" id="RU361185"/>
    </source>
</evidence>
<dbReference type="AlphaFoldDB" id="A0A4U0WHY8"/>
<name>A0A4U0WHY8_9PEZI</name>
<evidence type="ECO:0000259" key="6">
    <source>
        <dbReference type="Pfam" id="PF01055"/>
    </source>
</evidence>
<dbReference type="Pfam" id="PF13802">
    <property type="entry name" value="Gal_mutarotas_2"/>
    <property type="match status" value="1"/>
</dbReference>
<sequence length="853" mass="94746">MPQNELVLGHYRLDPSNESDQPGVRLSSTEACEPVNFTFEAVRPGLFRTTFTSKTHPKPPFPSTRRPIPDHAPFEVVDKSDTSKLFRSGDIEAHVDWKAEPIVSVGFAGEEPLHEDLKFRSYALDGPGVAHYTKYARGDLHVGLGEHAAPMDLSNRHFTLTATDCFGYDVLRSDPMYKHIPLLVRASPGGVVATFSTSHARGYYSVGSEMDGMWGYFKVYRQDFGGLEEYTMIGRTLQEVVTLYAELVGYPQLVPRWAFGYLAGGMRYSMMDTPRASEALMEFAEKLEKHDIPCSGFQMSSGYTMSEQAPRSRNVFTWNKHRFPDPKGFCDEYHKRGIRLIANIKPYVLANHPAYDDLAKAGAFFTDPRTGKTGVARLWSAGGGTSGEGGHIDFTSKAGYDFWYNGVKELRKVGMDCMWNDNNEYLLPSDNWQLALESSATTEGTVPDADTERKDTGLWGRAMHTELMGKSSHDALLKIVPHERPFVLTRSATAGTMRYASSTWSGDNVTSWDGMRGANALSLNAGMSLLQSYGHDIGGFEGPQPSPELLLRWVQLGCHSPRFAINCYKTGNDSFAGDVIEPWMYPEVVQHIRKAILRRYEMIPYLYSLMLQSTRTAIPPQRWTGWGYEADPEVWSSKLLKDGETQYWLGDTLLIGGVYEPDVSEAKVYLPKKGRADPGFLNTNAPYQHLSAGAWHTISSPWKASIPVLARIGGAVPVGKDHQVVAPGDKVNEANLPADDKRGVQIFPPPEDKSDGETWYTNTWLEDDGISPPPVKIASFTLSYRASATEACVKYEKETDAFEPSWVAGGLAVILPVGDNRRVVSGDGAVIEARRHDESGRKRFHIVAGDQRA</sequence>
<dbReference type="OrthoDB" id="1334205at2759"/>
<reference evidence="9 10" key="1">
    <citation type="submission" date="2017-03" db="EMBL/GenBank/DDBJ databases">
        <title>Genomes of endolithic fungi from Antarctica.</title>
        <authorList>
            <person name="Coleine C."/>
            <person name="Masonjones S."/>
            <person name="Stajich J.E."/>
        </authorList>
    </citation>
    <scope>NUCLEOTIDE SEQUENCE [LARGE SCALE GENOMIC DNA]</scope>
    <source>
        <strain evidence="9 10">CCFEE 5184</strain>
    </source>
</reference>
<comment type="catalytic activity">
    <reaction evidence="1">
        <text>Hydrolysis of terminal, non-reducing (1-&gt;4)-linked alpha-D-glucose residues with release of alpha-D-glucose.</text>
        <dbReference type="EC" id="3.2.1.20"/>
    </reaction>
</comment>
<feature type="domain" description="Glycoside hydrolase family 31 N-terminal" evidence="7">
    <location>
        <begin position="37"/>
        <end position="198"/>
    </location>
</feature>
<evidence type="ECO:0000313" key="10">
    <source>
        <dbReference type="Proteomes" id="UP000309340"/>
    </source>
</evidence>
<evidence type="ECO:0000256" key="1">
    <source>
        <dbReference type="ARBA" id="ARBA00001657"/>
    </source>
</evidence>
<proteinExistence type="inferred from homology"/>
<evidence type="ECO:0000256" key="3">
    <source>
        <dbReference type="ARBA" id="ARBA00012741"/>
    </source>
</evidence>
<evidence type="ECO:0000259" key="7">
    <source>
        <dbReference type="Pfam" id="PF13802"/>
    </source>
</evidence>
<dbReference type="InterPro" id="IPR048395">
    <property type="entry name" value="Glyco_hydro_31_C"/>
</dbReference>
<dbReference type="SUPFAM" id="SSF51445">
    <property type="entry name" value="(Trans)glycosidases"/>
    <property type="match status" value="1"/>
</dbReference>
<dbReference type="Gene3D" id="2.60.40.1760">
    <property type="entry name" value="glycosyl hydrolase (family 31)"/>
    <property type="match status" value="1"/>
</dbReference>
<dbReference type="CDD" id="cd14752">
    <property type="entry name" value="GH31_N"/>
    <property type="match status" value="1"/>
</dbReference>
<gene>
    <name evidence="9" type="ORF">B0A55_11104</name>
</gene>
<dbReference type="GO" id="GO:0030246">
    <property type="term" value="F:carbohydrate binding"/>
    <property type="evidence" value="ECO:0007669"/>
    <property type="project" value="InterPro"/>
</dbReference>
<protein>
    <recommendedName>
        <fullName evidence="3">alpha-glucosidase</fullName>
        <ecNumber evidence="3">3.2.1.20</ecNumber>
    </recommendedName>
</protein>
<dbReference type="GO" id="GO:0005975">
    <property type="term" value="P:carbohydrate metabolic process"/>
    <property type="evidence" value="ECO:0007669"/>
    <property type="project" value="InterPro"/>
</dbReference>
<organism evidence="9 10">
    <name type="scientific">Friedmanniomyces simplex</name>
    <dbReference type="NCBI Taxonomy" id="329884"/>
    <lineage>
        <taxon>Eukaryota</taxon>
        <taxon>Fungi</taxon>
        <taxon>Dikarya</taxon>
        <taxon>Ascomycota</taxon>
        <taxon>Pezizomycotina</taxon>
        <taxon>Dothideomycetes</taxon>
        <taxon>Dothideomycetidae</taxon>
        <taxon>Mycosphaerellales</taxon>
        <taxon>Teratosphaeriaceae</taxon>
        <taxon>Friedmanniomyces</taxon>
    </lineage>
</organism>
<dbReference type="GO" id="GO:0004558">
    <property type="term" value="F:alpha-1,4-glucosidase activity"/>
    <property type="evidence" value="ECO:0007669"/>
    <property type="project" value="UniProtKB-EC"/>
</dbReference>
<evidence type="ECO:0000259" key="8">
    <source>
        <dbReference type="Pfam" id="PF21365"/>
    </source>
</evidence>
<dbReference type="PANTHER" id="PTHR22762:SF165">
    <property type="entry name" value="PUTATIVE (AFU_ORTHOLOGUE AFUA_1G06560)-RELATED"/>
    <property type="match status" value="1"/>
</dbReference>
<dbReference type="InterPro" id="IPR025887">
    <property type="entry name" value="Glyco_hydro_31_N_dom"/>
</dbReference>
<dbReference type="InterPro" id="IPR017853">
    <property type="entry name" value="GH"/>
</dbReference>
<feature type="domain" description="Glycosyl hydrolase family 31 C-terminal" evidence="8">
    <location>
        <begin position="619"/>
        <end position="713"/>
    </location>
</feature>
<dbReference type="STRING" id="329884.A0A4U0WHY8"/>
<dbReference type="Gene3D" id="3.20.20.80">
    <property type="entry name" value="Glycosidases"/>
    <property type="match status" value="1"/>
</dbReference>
<keyword evidence="4" id="KW-0326">Glycosidase</keyword>
<keyword evidence="4" id="KW-0378">Hydrolase</keyword>
<feature type="domain" description="Glycoside hydrolase family 31 TIM barrel" evidence="6">
    <location>
        <begin position="251"/>
        <end position="609"/>
    </location>
</feature>
<feature type="region of interest" description="Disordered" evidence="5">
    <location>
        <begin position="50"/>
        <end position="70"/>
    </location>
</feature>
<dbReference type="Pfam" id="PF01055">
    <property type="entry name" value="Glyco_hydro_31_2nd"/>
    <property type="match status" value="1"/>
</dbReference>
<dbReference type="Proteomes" id="UP000309340">
    <property type="component" value="Unassembled WGS sequence"/>
</dbReference>
<dbReference type="InterPro" id="IPR011013">
    <property type="entry name" value="Gal_mutarotase_sf_dom"/>
</dbReference>
<comment type="caution">
    <text evidence="9">The sequence shown here is derived from an EMBL/GenBank/DDBJ whole genome shotgun (WGS) entry which is preliminary data.</text>
</comment>
<evidence type="ECO:0000256" key="5">
    <source>
        <dbReference type="SAM" id="MobiDB-lite"/>
    </source>
</evidence>
<dbReference type="Pfam" id="PF21365">
    <property type="entry name" value="Glyco_hydro_31_3rd"/>
    <property type="match status" value="1"/>
</dbReference>
<dbReference type="InterPro" id="IPR000322">
    <property type="entry name" value="Glyco_hydro_31_TIM"/>
</dbReference>
<dbReference type="EMBL" id="NAJQ01001054">
    <property type="protein sequence ID" value="TKA62600.1"/>
    <property type="molecule type" value="Genomic_DNA"/>
</dbReference>
<dbReference type="PANTHER" id="PTHR22762">
    <property type="entry name" value="ALPHA-GLUCOSIDASE"/>
    <property type="match status" value="1"/>
</dbReference>
<accession>A0A4U0WHY8</accession>
<evidence type="ECO:0000313" key="9">
    <source>
        <dbReference type="EMBL" id="TKA62600.1"/>
    </source>
</evidence>
<dbReference type="SUPFAM" id="SSF74650">
    <property type="entry name" value="Galactose mutarotase-like"/>
    <property type="match status" value="1"/>
</dbReference>
<evidence type="ECO:0000256" key="2">
    <source>
        <dbReference type="ARBA" id="ARBA00007806"/>
    </source>
</evidence>